<reference evidence="3 5" key="2">
    <citation type="submission" date="2018-03" db="EMBL/GenBank/DDBJ databases">
        <authorList>
            <person name="Fogelqvist J."/>
        </authorList>
    </citation>
    <scope>NUCLEOTIDE SEQUENCE [LARGE SCALE GENOMIC DNA]</scope>
</reference>
<dbReference type="Gene3D" id="3.60.160.10">
    <property type="entry name" value="Mitochondrial biogenesis AIM24"/>
    <property type="match status" value="1"/>
</dbReference>
<protein>
    <submittedName>
        <fullName evidence="2">Uncharacterized protein</fullName>
    </submittedName>
</protein>
<dbReference type="OrthoDB" id="1705416at2759"/>
<geneLocation type="mitochondrion" evidence="3"/>
<evidence type="ECO:0000256" key="1">
    <source>
        <dbReference type="SAM" id="MobiDB-lite"/>
    </source>
</evidence>
<evidence type="ECO:0000313" key="5">
    <source>
        <dbReference type="Proteomes" id="UP000290189"/>
    </source>
</evidence>
<keyword evidence="3" id="KW-0496">Mitochondrion</keyword>
<dbReference type="PANTHER" id="PTHR43657">
    <property type="entry name" value="TRYPTOPHAN RNA-BINDING ATTENUATOR PROTEIN-LIKE PROTEIN"/>
    <property type="match status" value="1"/>
</dbReference>
<feature type="region of interest" description="Disordered" evidence="1">
    <location>
        <begin position="237"/>
        <end position="259"/>
    </location>
</feature>
<dbReference type="PANTHER" id="PTHR43657:SF1">
    <property type="entry name" value="ALTERED INHERITANCE OF MITOCHONDRIA PROTEIN 24, MITOCHONDRIAL"/>
    <property type="match status" value="1"/>
</dbReference>
<dbReference type="InterPro" id="IPR016031">
    <property type="entry name" value="Trp_RNA-bd_attenuator-like_dom"/>
</dbReference>
<dbReference type="EMBL" id="CDSF01000078">
    <property type="protein sequence ID" value="CEO97126.1"/>
    <property type="molecule type" value="Genomic_DNA"/>
</dbReference>
<feature type="compositionally biased region" description="Low complexity" evidence="1">
    <location>
        <begin position="240"/>
        <end position="259"/>
    </location>
</feature>
<evidence type="ECO:0000313" key="2">
    <source>
        <dbReference type="EMBL" id="CEO97126.1"/>
    </source>
</evidence>
<dbReference type="STRING" id="37360.A0A0G4IPN4"/>
<accession>A0A0G4IPN4</accession>
<dbReference type="Pfam" id="PF01987">
    <property type="entry name" value="AIM24"/>
    <property type="match status" value="1"/>
</dbReference>
<evidence type="ECO:0000313" key="4">
    <source>
        <dbReference type="Proteomes" id="UP000039324"/>
    </source>
</evidence>
<sequence length="259" mass="27772">MGDQFHSELVPLQGFGNVDAVPQQLEYNLTGRPAFAIVNVFLRGQQRVLASAGKMQWMDSGLQVETSCPDGACGRCLAKETLCMNTFNGIGGITFGLKEPGDILPFAVGPGNGWIVSHTTFVCGTDNIKVSAAFPGCMMACCGGEGFFLTHVSMKNHGESGMFFAGGYGEIIRHDIPAGKTMYIDNGLFFAVHESTKFEIGILNLKTCLFGQQGFIMKFHGPCALFTQSRDPRIFRQCQRGPPGRSRRAGAAAAAGGIQ</sequence>
<name>A0A0G4IPN4_PLABS</name>
<keyword evidence="4" id="KW-1185">Reference proteome</keyword>
<reference evidence="2 4" key="1">
    <citation type="submission" date="2015-02" db="EMBL/GenBank/DDBJ databases">
        <authorList>
            <person name="Chooi Y.-H."/>
        </authorList>
    </citation>
    <scope>NUCLEOTIDE SEQUENCE [LARGE SCALE GENOMIC DNA]</scope>
    <source>
        <strain evidence="2">E3</strain>
    </source>
</reference>
<dbReference type="AlphaFoldDB" id="A0A0G4IPN4"/>
<organism evidence="2 4">
    <name type="scientific">Plasmodiophora brassicae</name>
    <name type="common">Clubroot disease agent</name>
    <dbReference type="NCBI Taxonomy" id="37360"/>
    <lineage>
        <taxon>Eukaryota</taxon>
        <taxon>Sar</taxon>
        <taxon>Rhizaria</taxon>
        <taxon>Endomyxa</taxon>
        <taxon>Phytomyxea</taxon>
        <taxon>Plasmodiophorida</taxon>
        <taxon>Plasmodiophoridae</taxon>
        <taxon>Plasmodiophora</taxon>
    </lineage>
</organism>
<dbReference type="EMBL" id="OVEO01000016">
    <property type="protein sequence ID" value="SPR01104.1"/>
    <property type="molecule type" value="Genomic_DNA"/>
</dbReference>
<dbReference type="InterPro" id="IPR036983">
    <property type="entry name" value="AIM24_sf"/>
</dbReference>
<proteinExistence type="predicted"/>
<evidence type="ECO:0000313" key="3">
    <source>
        <dbReference type="EMBL" id="SPR01104.1"/>
    </source>
</evidence>
<dbReference type="Proteomes" id="UP000039324">
    <property type="component" value="Unassembled WGS sequence"/>
</dbReference>
<dbReference type="InterPro" id="IPR002838">
    <property type="entry name" value="AIM24"/>
</dbReference>
<dbReference type="Proteomes" id="UP000290189">
    <property type="component" value="Unassembled WGS sequence"/>
</dbReference>
<dbReference type="SUPFAM" id="SSF51219">
    <property type="entry name" value="TRAP-like"/>
    <property type="match status" value="1"/>
</dbReference>
<gene>
    <name evidence="2" type="ORF">PBRA_005730</name>
    <name evidence="3" type="ORF">PLBR_LOCUS8319</name>
</gene>